<feature type="compositionally biased region" description="Low complexity" evidence="1">
    <location>
        <begin position="127"/>
        <end position="159"/>
    </location>
</feature>
<dbReference type="Gene3D" id="3.40.33.10">
    <property type="entry name" value="CAP"/>
    <property type="match status" value="1"/>
</dbReference>
<accession>A0ABW3ZRU4</accession>
<dbReference type="InterPro" id="IPR035940">
    <property type="entry name" value="CAP_sf"/>
</dbReference>
<feature type="compositionally biased region" description="Low complexity" evidence="1">
    <location>
        <begin position="93"/>
        <end position="116"/>
    </location>
</feature>
<feature type="region of interest" description="Disordered" evidence="1">
    <location>
        <begin position="72"/>
        <end position="159"/>
    </location>
</feature>
<dbReference type="RefSeq" id="WP_382397650.1">
    <property type="nucleotide sequence ID" value="NZ_JBHTNH010000003.1"/>
</dbReference>
<evidence type="ECO:0000313" key="4">
    <source>
        <dbReference type="EMBL" id="MFD1360755.1"/>
    </source>
</evidence>
<dbReference type="PANTHER" id="PTHR31157:SF1">
    <property type="entry name" value="SCP DOMAIN-CONTAINING PROTEIN"/>
    <property type="match status" value="1"/>
</dbReference>
<evidence type="ECO:0000259" key="3">
    <source>
        <dbReference type="Pfam" id="PF00188"/>
    </source>
</evidence>
<evidence type="ECO:0000256" key="2">
    <source>
        <dbReference type="SAM" id="SignalP"/>
    </source>
</evidence>
<feature type="chain" id="PRO_5046086918" evidence="2">
    <location>
        <begin position="25"/>
        <end position="279"/>
    </location>
</feature>
<feature type="compositionally biased region" description="Basic and acidic residues" evidence="1">
    <location>
        <begin position="117"/>
        <end position="126"/>
    </location>
</feature>
<dbReference type="Proteomes" id="UP001597178">
    <property type="component" value="Unassembled WGS sequence"/>
</dbReference>
<dbReference type="CDD" id="cd05379">
    <property type="entry name" value="CAP_bacterial"/>
    <property type="match status" value="1"/>
</dbReference>
<proteinExistence type="predicted"/>
<feature type="compositionally biased region" description="Basic and acidic residues" evidence="1">
    <location>
        <begin position="75"/>
        <end position="92"/>
    </location>
</feature>
<dbReference type="InterPro" id="IPR014044">
    <property type="entry name" value="CAP_dom"/>
</dbReference>
<evidence type="ECO:0000313" key="5">
    <source>
        <dbReference type="Proteomes" id="UP001597178"/>
    </source>
</evidence>
<reference evidence="5" key="1">
    <citation type="journal article" date="2019" name="Int. J. Syst. Evol. Microbiol.">
        <title>The Global Catalogue of Microorganisms (GCM) 10K type strain sequencing project: providing services to taxonomists for standard genome sequencing and annotation.</title>
        <authorList>
            <consortium name="The Broad Institute Genomics Platform"/>
            <consortium name="The Broad Institute Genome Sequencing Center for Infectious Disease"/>
            <person name="Wu L."/>
            <person name="Ma J."/>
        </authorList>
    </citation>
    <scope>NUCLEOTIDE SEQUENCE [LARGE SCALE GENOMIC DNA]</scope>
    <source>
        <strain evidence="5">CCUG 54822</strain>
    </source>
</reference>
<evidence type="ECO:0000256" key="1">
    <source>
        <dbReference type="SAM" id="MobiDB-lite"/>
    </source>
</evidence>
<dbReference type="SUPFAM" id="SSF55797">
    <property type="entry name" value="PR-1-like"/>
    <property type="match status" value="1"/>
</dbReference>
<keyword evidence="5" id="KW-1185">Reference proteome</keyword>
<organism evidence="4 5">
    <name type="scientific">Lentibacillus salinarum</name>
    <dbReference type="NCBI Taxonomy" id="446820"/>
    <lineage>
        <taxon>Bacteria</taxon>
        <taxon>Bacillati</taxon>
        <taxon>Bacillota</taxon>
        <taxon>Bacilli</taxon>
        <taxon>Bacillales</taxon>
        <taxon>Bacillaceae</taxon>
        <taxon>Lentibacillus</taxon>
    </lineage>
</organism>
<sequence>MFNKLMTGSLTAALLFGGAWQTTADASANVDKSQNQSHQYNVHYSINGSDWTELSSDRFSNLHKYFPQINWNSDKQQHDGEQKAESKQEKPDQNQQQPENQNTSEQKQDQSEQQGDSEQKTDKQEQPAEQPEAQAPQQPAEQQQEQQSQSQSQQLSEFEQQVVELTNEERTAQGLDPLKIDTELSKVAREKSRDMAYSNYFSHDSPTYGSPFDMMKDFGISYQTAGENIARGQRTPEQVVNGWMNSDGHRENIMNPNFTHIGVGYVEQGNHWTQQFIGK</sequence>
<name>A0ABW3ZRU4_9BACI</name>
<dbReference type="NCBIfam" id="TIGR02909">
    <property type="entry name" value="spore_YkwD"/>
    <property type="match status" value="1"/>
</dbReference>
<dbReference type="InterPro" id="IPR014258">
    <property type="entry name" value="CAP_domain_YkwD-like"/>
</dbReference>
<dbReference type="Pfam" id="PF00188">
    <property type="entry name" value="CAP"/>
    <property type="match status" value="1"/>
</dbReference>
<protein>
    <submittedName>
        <fullName evidence="4">CAP domain-containing protein</fullName>
    </submittedName>
</protein>
<comment type="caution">
    <text evidence="4">The sequence shown here is derived from an EMBL/GenBank/DDBJ whole genome shotgun (WGS) entry which is preliminary data.</text>
</comment>
<keyword evidence="2" id="KW-0732">Signal</keyword>
<feature type="domain" description="SCP" evidence="3">
    <location>
        <begin position="164"/>
        <end position="276"/>
    </location>
</feature>
<dbReference type="PANTHER" id="PTHR31157">
    <property type="entry name" value="SCP DOMAIN-CONTAINING PROTEIN"/>
    <property type="match status" value="1"/>
</dbReference>
<dbReference type="EMBL" id="JBHTNH010000003">
    <property type="protein sequence ID" value="MFD1360755.1"/>
    <property type="molecule type" value="Genomic_DNA"/>
</dbReference>
<gene>
    <name evidence="4" type="ORF">ACFQ4A_03560</name>
</gene>
<feature type="signal peptide" evidence="2">
    <location>
        <begin position="1"/>
        <end position="24"/>
    </location>
</feature>